<evidence type="ECO:0000313" key="6">
    <source>
        <dbReference type="EMBL" id="PQJ53570.1"/>
    </source>
</evidence>
<dbReference type="Pfam" id="PF00126">
    <property type="entry name" value="HTH_1"/>
    <property type="match status" value="1"/>
</dbReference>
<dbReference type="Pfam" id="PF03466">
    <property type="entry name" value="LysR_substrate"/>
    <property type="match status" value="1"/>
</dbReference>
<dbReference type="Proteomes" id="UP000239007">
    <property type="component" value="Unassembled WGS sequence"/>
</dbReference>
<proteinExistence type="inferred from homology"/>
<accession>A0A2S7UWB9</accession>
<keyword evidence="3" id="KW-0238">DNA-binding</keyword>
<dbReference type="GO" id="GO:0006351">
    <property type="term" value="P:DNA-templated transcription"/>
    <property type="evidence" value="ECO:0007669"/>
    <property type="project" value="TreeGrafter"/>
</dbReference>
<dbReference type="PROSITE" id="PS50931">
    <property type="entry name" value="HTH_LYSR"/>
    <property type="match status" value="1"/>
</dbReference>
<dbReference type="PANTHER" id="PTHR30537">
    <property type="entry name" value="HTH-TYPE TRANSCRIPTIONAL REGULATOR"/>
    <property type="match status" value="1"/>
</dbReference>
<keyword evidence="7" id="KW-1185">Reference proteome</keyword>
<evidence type="ECO:0000256" key="1">
    <source>
        <dbReference type="ARBA" id="ARBA00009437"/>
    </source>
</evidence>
<comment type="similarity">
    <text evidence="1">Belongs to the LysR transcriptional regulatory family.</text>
</comment>
<feature type="domain" description="HTH lysR-type" evidence="5">
    <location>
        <begin position="1"/>
        <end position="58"/>
    </location>
</feature>
<dbReference type="CDD" id="cd08422">
    <property type="entry name" value="PBP2_CrgA_like"/>
    <property type="match status" value="1"/>
</dbReference>
<dbReference type="OrthoDB" id="9786526at2"/>
<reference evidence="6 7" key="1">
    <citation type="submission" date="2016-12" db="EMBL/GenBank/DDBJ databases">
        <title>Diversity of luminous bacteria.</title>
        <authorList>
            <person name="Yoshizawa S."/>
            <person name="Kogure K."/>
        </authorList>
    </citation>
    <scope>NUCLEOTIDE SEQUENCE [LARGE SCALE GENOMIC DNA]</scope>
    <source>
        <strain evidence="6 7">SA4-48</strain>
    </source>
</reference>
<dbReference type="InterPro" id="IPR036388">
    <property type="entry name" value="WH-like_DNA-bd_sf"/>
</dbReference>
<dbReference type="InterPro" id="IPR036390">
    <property type="entry name" value="WH_DNA-bd_sf"/>
</dbReference>
<dbReference type="GO" id="GO:0043565">
    <property type="term" value="F:sequence-specific DNA binding"/>
    <property type="evidence" value="ECO:0007669"/>
    <property type="project" value="TreeGrafter"/>
</dbReference>
<dbReference type="EMBL" id="MSCH01000003">
    <property type="protein sequence ID" value="PQJ53570.1"/>
    <property type="molecule type" value="Genomic_DNA"/>
</dbReference>
<dbReference type="Gene3D" id="1.10.10.10">
    <property type="entry name" value="Winged helix-like DNA-binding domain superfamily/Winged helix DNA-binding domain"/>
    <property type="match status" value="1"/>
</dbReference>
<dbReference type="AlphaFoldDB" id="A0A2S7UWB9"/>
<keyword evidence="2" id="KW-0805">Transcription regulation</keyword>
<gene>
    <name evidence="6" type="ORF">BTO11_07745</name>
</gene>
<evidence type="ECO:0000256" key="2">
    <source>
        <dbReference type="ARBA" id="ARBA00023015"/>
    </source>
</evidence>
<protein>
    <recommendedName>
        <fullName evidence="5">HTH lysR-type domain-containing protein</fullName>
    </recommendedName>
</protein>
<dbReference type="InterPro" id="IPR058163">
    <property type="entry name" value="LysR-type_TF_proteobact-type"/>
</dbReference>
<evidence type="ECO:0000256" key="3">
    <source>
        <dbReference type="ARBA" id="ARBA00023125"/>
    </source>
</evidence>
<dbReference type="InterPro" id="IPR005119">
    <property type="entry name" value="LysR_subst-bd"/>
</dbReference>
<dbReference type="InterPro" id="IPR000847">
    <property type="entry name" value="LysR_HTH_N"/>
</dbReference>
<dbReference type="RefSeq" id="WP_105052055.1">
    <property type="nucleotide sequence ID" value="NZ_BMYG01000002.1"/>
</dbReference>
<evidence type="ECO:0000259" key="5">
    <source>
        <dbReference type="PROSITE" id="PS50931"/>
    </source>
</evidence>
<dbReference type="Gene3D" id="3.40.190.290">
    <property type="match status" value="1"/>
</dbReference>
<evidence type="ECO:0000256" key="4">
    <source>
        <dbReference type="ARBA" id="ARBA00023163"/>
    </source>
</evidence>
<dbReference type="SUPFAM" id="SSF53850">
    <property type="entry name" value="Periplasmic binding protein-like II"/>
    <property type="match status" value="1"/>
</dbReference>
<sequence length="294" mass="33203">MKFFDVKVFVLASELGNLSAVARELSVTPAAASAALKRLELDLDTRLIQRSTRSLTLTQTGHNFLPHARKALESLTQGKQSVQLNSLQGSMTLSVPSDFGRNILMEHLCEFQIQYPDIKLKVRLSDKYANFYSQTVDAALRYGEPNDSSLISLPLIRNNTRILCASPEYLALHGTPLKPEDLRQHNCLHFTGDDNLTDIWRFFQNKQVFSVKVTGKHLSDDGDYLRRLALKGAGIVYKTGFDVIQDIEAGRLIPLLPEFEKENSPLNMILPHRKSYDANLNTLREYLLTALEQQ</sequence>
<dbReference type="FunFam" id="3.40.190.290:FF:000001">
    <property type="entry name" value="Transcriptional regulator, LysR family"/>
    <property type="match status" value="1"/>
</dbReference>
<name>A0A2S7UWB9_9GAMM</name>
<comment type="caution">
    <text evidence="6">The sequence shown here is derived from an EMBL/GenBank/DDBJ whole genome shotgun (WGS) entry which is preliminary data.</text>
</comment>
<dbReference type="PANTHER" id="PTHR30537:SF21">
    <property type="entry name" value="HTH-TYPE TRANSCRIPTIONAL REGULATOR SINR-RELATED"/>
    <property type="match status" value="1"/>
</dbReference>
<organism evidence="6 7">
    <name type="scientific">Psychrosphaera saromensis</name>
    <dbReference type="NCBI Taxonomy" id="716813"/>
    <lineage>
        <taxon>Bacteria</taxon>
        <taxon>Pseudomonadati</taxon>
        <taxon>Pseudomonadota</taxon>
        <taxon>Gammaproteobacteria</taxon>
        <taxon>Alteromonadales</taxon>
        <taxon>Pseudoalteromonadaceae</taxon>
        <taxon>Psychrosphaera</taxon>
    </lineage>
</organism>
<keyword evidence="4" id="KW-0804">Transcription</keyword>
<dbReference type="SUPFAM" id="SSF46785">
    <property type="entry name" value="Winged helix' DNA-binding domain"/>
    <property type="match status" value="1"/>
</dbReference>
<evidence type="ECO:0000313" key="7">
    <source>
        <dbReference type="Proteomes" id="UP000239007"/>
    </source>
</evidence>
<dbReference type="GO" id="GO:0003700">
    <property type="term" value="F:DNA-binding transcription factor activity"/>
    <property type="evidence" value="ECO:0007669"/>
    <property type="project" value="InterPro"/>
</dbReference>